<accession>C8X9R2</accession>
<sequence length="382" mass="42006">MAITFTVTVQGRPLKRTYLSHFDFFRNPQTVFVRTDEAGRATIGSVVSTAQIQVRVHAQNAVVRSLDGNFPIPVEVSQEFTVSNQGTININTDAEQQDHFRIIEHCLDAYDTVWRQFRPFNRSGRGAFPFGTGGTIAQDRGRLPRIEVVYPDNSPAQVAFTEPVSLGTGHPLIHIKHKSQDARLFGSTAQNVDATLIPHEIAHALYFALMPLSTRASVETGYLAWITSQVAAGLPPFHNTTTATTEFVAWIEALGIFSERLFFFAKRHTPPLTGADLRRSFFRDELSAAPLLQTTNLTGYTQIGTLNGNGVVPMLTGDDVEGAVYGSIFVDLARRPGLREAVGQYIGSSDDSVLGFDDFRNLLISETDFDADIVAVANTWGL</sequence>
<dbReference type="AlphaFoldDB" id="C8X9R2"/>
<gene>
    <name evidence="1" type="ordered locus">Namu_2879</name>
</gene>
<protein>
    <submittedName>
        <fullName evidence="1">Uncharacterized protein</fullName>
    </submittedName>
</protein>
<dbReference type="KEGG" id="nml:Namu_2879"/>
<evidence type="ECO:0000313" key="1">
    <source>
        <dbReference type="EMBL" id="ACV79220.1"/>
    </source>
</evidence>
<dbReference type="RefSeq" id="WP_015748097.1">
    <property type="nucleotide sequence ID" value="NC_013235.1"/>
</dbReference>
<dbReference type="HOGENOM" id="CLU_706224_0_0_11"/>
<dbReference type="EMBL" id="CP001737">
    <property type="protein sequence ID" value="ACV79220.1"/>
    <property type="molecule type" value="Genomic_DNA"/>
</dbReference>
<dbReference type="Proteomes" id="UP000002218">
    <property type="component" value="Chromosome"/>
</dbReference>
<organism evidence="1 2">
    <name type="scientific">Nakamurella multipartita (strain ATCC 700099 / DSM 44233 / CIP 104796 / JCM 9543 / NBRC 105858 / Y-104)</name>
    <name type="common">Microsphaera multipartita</name>
    <dbReference type="NCBI Taxonomy" id="479431"/>
    <lineage>
        <taxon>Bacteria</taxon>
        <taxon>Bacillati</taxon>
        <taxon>Actinomycetota</taxon>
        <taxon>Actinomycetes</taxon>
        <taxon>Nakamurellales</taxon>
        <taxon>Nakamurellaceae</taxon>
        <taxon>Nakamurella</taxon>
    </lineage>
</organism>
<name>C8X9R2_NAKMY</name>
<proteinExistence type="predicted"/>
<dbReference type="STRING" id="479431.Namu_2879"/>
<dbReference type="InParanoid" id="C8X9R2"/>
<keyword evidence="2" id="KW-1185">Reference proteome</keyword>
<reference evidence="1 2" key="2">
    <citation type="journal article" date="2010" name="Stand. Genomic Sci.">
        <title>Complete genome sequence of Nakamurella multipartita type strain (Y-104).</title>
        <authorList>
            <person name="Tice H."/>
            <person name="Mayilraj S."/>
            <person name="Sims D."/>
            <person name="Lapidus A."/>
            <person name="Nolan M."/>
            <person name="Lucas S."/>
            <person name="Glavina Del Rio T."/>
            <person name="Copeland A."/>
            <person name="Cheng J.F."/>
            <person name="Meincke L."/>
            <person name="Bruce D."/>
            <person name="Goodwin L."/>
            <person name="Pitluck S."/>
            <person name="Ivanova N."/>
            <person name="Mavromatis K."/>
            <person name="Ovchinnikova G."/>
            <person name="Pati A."/>
            <person name="Chen A."/>
            <person name="Palaniappan K."/>
            <person name="Land M."/>
            <person name="Hauser L."/>
            <person name="Chang Y.J."/>
            <person name="Jeffries C.D."/>
            <person name="Detter J.C."/>
            <person name="Brettin T."/>
            <person name="Rohde M."/>
            <person name="Goker M."/>
            <person name="Bristow J."/>
            <person name="Eisen J.A."/>
            <person name="Markowitz V."/>
            <person name="Hugenholtz P."/>
            <person name="Kyrpides N.C."/>
            <person name="Klenk H.P."/>
            <person name="Chen F."/>
        </authorList>
    </citation>
    <scope>NUCLEOTIDE SEQUENCE [LARGE SCALE GENOMIC DNA]</scope>
    <source>
        <strain evidence="2">ATCC 700099 / DSM 44233 / CIP 104796 / JCM 9543 / NBRC 105858 / Y-104</strain>
    </source>
</reference>
<dbReference type="OrthoDB" id="9952024at2"/>
<evidence type="ECO:0000313" key="2">
    <source>
        <dbReference type="Proteomes" id="UP000002218"/>
    </source>
</evidence>
<reference evidence="2" key="1">
    <citation type="submission" date="2009-09" db="EMBL/GenBank/DDBJ databases">
        <title>The complete genome of Nakamurella multipartita DSM 44233.</title>
        <authorList>
            <consortium name="US DOE Joint Genome Institute (JGI-PGF)"/>
            <person name="Lucas S."/>
            <person name="Copeland A."/>
            <person name="Lapidus A."/>
            <person name="Glavina del Rio T."/>
            <person name="Dalin E."/>
            <person name="Tice H."/>
            <person name="Bruce D."/>
            <person name="Goodwin L."/>
            <person name="Pitluck S."/>
            <person name="Kyrpides N."/>
            <person name="Mavromatis K."/>
            <person name="Ivanova N."/>
            <person name="Ovchinnikova G."/>
            <person name="Sims D."/>
            <person name="Meincke L."/>
            <person name="Brettin T."/>
            <person name="Detter J.C."/>
            <person name="Han C."/>
            <person name="Larimer F."/>
            <person name="Land M."/>
            <person name="Hauser L."/>
            <person name="Markowitz V."/>
            <person name="Cheng J.-F."/>
            <person name="Hugenholtz P."/>
            <person name="Woyke T."/>
            <person name="Wu D."/>
            <person name="Klenk H.-P."/>
            <person name="Eisen J.A."/>
        </authorList>
    </citation>
    <scope>NUCLEOTIDE SEQUENCE [LARGE SCALE GENOMIC DNA]</scope>
    <source>
        <strain evidence="2">ATCC 700099 / DSM 44233 / CIP 104796 / JCM 9543 / NBRC 105858 / Y-104</strain>
    </source>
</reference>